<accession>A0A679IY69</accession>
<dbReference type="EMBL" id="LR743507">
    <property type="protein sequence ID" value="CAA2103898.1"/>
    <property type="molecule type" value="Genomic_DNA"/>
</dbReference>
<name>A0A679IY69_VARPD</name>
<evidence type="ECO:0000256" key="1">
    <source>
        <dbReference type="SAM" id="Phobius"/>
    </source>
</evidence>
<feature type="transmembrane region" description="Helical" evidence="1">
    <location>
        <begin position="138"/>
        <end position="156"/>
    </location>
</feature>
<organism evidence="2">
    <name type="scientific">Variovorax paradoxus</name>
    <dbReference type="NCBI Taxonomy" id="34073"/>
    <lineage>
        <taxon>Bacteria</taxon>
        <taxon>Pseudomonadati</taxon>
        <taxon>Pseudomonadota</taxon>
        <taxon>Betaproteobacteria</taxon>
        <taxon>Burkholderiales</taxon>
        <taxon>Comamonadaceae</taxon>
        <taxon>Variovorax</taxon>
    </lineage>
</organism>
<gene>
    <name evidence="2" type="ORF">VVAX_02493</name>
</gene>
<feature type="transmembrane region" description="Helical" evidence="1">
    <location>
        <begin position="46"/>
        <end position="66"/>
    </location>
</feature>
<reference evidence="2" key="1">
    <citation type="submission" date="2019-12" db="EMBL/GenBank/DDBJ databases">
        <authorList>
            <person name="Cremers G."/>
        </authorList>
    </citation>
    <scope>NUCLEOTIDE SEQUENCE</scope>
    <source>
        <strain evidence="2">Vvax</strain>
    </source>
</reference>
<keyword evidence="1" id="KW-0472">Membrane</keyword>
<keyword evidence="1" id="KW-1133">Transmembrane helix</keyword>
<protein>
    <recommendedName>
        <fullName evidence="3">DUF2306 domain-containing protein</fullName>
    </recommendedName>
</protein>
<feature type="transmembrane region" description="Helical" evidence="1">
    <location>
        <begin position="72"/>
        <end position="92"/>
    </location>
</feature>
<sequence>MAPTGWLGLTSLGTVHTAISLVAVAAGIWALFRYREITMRTGLGRVFFWTTVLTCLTGFGIFQHGGFGKPHALGIITLVALAAGVLAGRGALFGKFSRYVEAIAFSASFLFHWIPAFTETLTRLPLGAPLLPNADAPALKAITGVLFVLYLVGVGLQIRRLRGGGGAPLSPAPAHAGS</sequence>
<dbReference type="RefSeq" id="WP_339090133.1">
    <property type="nucleotide sequence ID" value="NZ_LR743507.1"/>
</dbReference>
<proteinExistence type="predicted"/>
<dbReference type="AlphaFoldDB" id="A0A679IY69"/>
<feature type="transmembrane region" description="Helical" evidence="1">
    <location>
        <begin position="6"/>
        <end position="34"/>
    </location>
</feature>
<evidence type="ECO:0000313" key="2">
    <source>
        <dbReference type="EMBL" id="CAA2103898.1"/>
    </source>
</evidence>
<evidence type="ECO:0008006" key="3">
    <source>
        <dbReference type="Google" id="ProtNLM"/>
    </source>
</evidence>
<feature type="transmembrane region" description="Helical" evidence="1">
    <location>
        <begin position="99"/>
        <end position="118"/>
    </location>
</feature>
<keyword evidence="1" id="KW-0812">Transmembrane</keyword>